<evidence type="ECO:0000313" key="3">
    <source>
        <dbReference type="Proteomes" id="UP000319257"/>
    </source>
</evidence>
<evidence type="ECO:0000313" key="2">
    <source>
        <dbReference type="EMBL" id="TPX18513.1"/>
    </source>
</evidence>
<feature type="compositionally biased region" description="Low complexity" evidence="1">
    <location>
        <begin position="14"/>
        <end position="28"/>
    </location>
</feature>
<evidence type="ECO:0000256" key="1">
    <source>
        <dbReference type="SAM" id="MobiDB-lite"/>
    </source>
</evidence>
<sequence length="82" mass="8735">MSYNATSAPMDIQSGSRARSSSDNSQHSYARTDSTGSSGSFDAKRPLSSSPTVNVYTHCGRHSSQWLFSGWGSLKKGSGKKS</sequence>
<dbReference type="OrthoDB" id="5089392at2759"/>
<dbReference type="EMBL" id="SKBQ01000110">
    <property type="protein sequence ID" value="TPX18513.1"/>
    <property type="molecule type" value="Genomic_DNA"/>
</dbReference>
<dbReference type="InParanoid" id="A0A507BG90"/>
<keyword evidence="3" id="KW-1185">Reference proteome</keyword>
<organism evidence="2 3">
    <name type="scientific">Thyridium curvatum</name>
    <dbReference type="NCBI Taxonomy" id="1093900"/>
    <lineage>
        <taxon>Eukaryota</taxon>
        <taxon>Fungi</taxon>
        <taxon>Dikarya</taxon>
        <taxon>Ascomycota</taxon>
        <taxon>Pezizomycotina</taxon>
        <taxon>Sordariomycetes</taxon>
        <taxon>Sordariomycetidae</taxon>
        <taxon>Thyridiales</taxon>
        <taxon>Thyridiaceae</taxon>
        <taxon>Thyridium</taxon>
    </lineage>
</organism>
<dbReference type="AlphaFoldDB" id="A0A507BG90"/>
<proteinExistence type="predicted"/>
<dbReference type="Proteomes" id="UP000319257">
    <property type="component" value="Unassembled WGS sequence"/>
</dbReference>
<comment type="caution">
    <text evidence="2">The sequence shown here is derived from an EMBL/GenBank/DDBJ whole genome shotgun (WGS) entry which is preliminary data.</text>
</comment>
<protein>
    <submittedName>
        <fullName evidence="2">Uncharacterized protein</fullName>
    </submittedName>
</protein>
<reference evidence="2 3" key="1">
    <citation type="submission" date="2019-06" db="EMBL/GenBank/DDBJ databases">
        <title>Draft genome sequence of the filamentous fungus Phialemoniopsis curvata isolated from diesel fuel.</title>
        <authorList>
            <person name="Varaljay V.A."/>
            <person name="Lyon W.J."/>
            <person name="Crouch A.L."/>
            <person name="Drake C.E."/>
            <person name="Hollomon J.M."/>
            <person name="Nadeau L.J."/>
            <person name="Nunn H.S."/>
            <person name="Stevenson B.S."/>
            <person name="Bojanowski C.L."/>
            <person name="Crookes-Goodson W.J."/>
        </authorList>
    </citation>
    <scope>NUCLEOTIDE SEQUENCE [LARGE SCALE GENOMIC DNA]</scope>
    <source>
        <strain evidence="2 3">D216</strain>
    </source>
</reference>
<dbReference type="GeneID" id="41978998"/>
<name>A0A507BG90_9PEZI</name>
<dbReference type="RefSeq" id="XP_031000224.1">
    <property type="nucleotide sequence ID" value="XM_031134293.1"/>
</dbReference>
<feature type="compositionally biased region" description="Polar residues" evidence="1">
    <location>
        <begin position="29"/>
        <end position="40"/>
    </location>
</feature>
<accession>A0A507BG90</accession>
<gene>
    <name evidence="2" type="ORF">E0L32_011551</name>
</gene>
<feature type="region of interest" description="Disordered" evidence="1">
    <location>
        <begin position="1"/>
        <end position="55"/>
    </location>
</feature>